<evidence type="ECO:0000313" key="1">
    <source>
        <dbReference type="EMBL" id="RLQ12820.1"/>
    </source>
</evidence>
<dbReference type="AlphaFoldDB" id="A0A3L7D7P1"/>
<reference evidence="1 2" key="1">
    <citation type="submission" date="2018-10" db="EMBL/GenBank/DDBJ databases">
        <title>Geobacillus stearothermophilus in processing lines of powdered infant formula.</title>
        <authorList>
            <person name="Rhee M.S."/>
            <person name="Choi I.-G."/>
            <person name="Cho T.J."/>
            <person name="Park B."/>
        </authorList>
    </citation>
    <scope>NUCLEOTIDE SEQUENCE [LARGE SCALE GENOMIC DNA]</scope>
    <source>
        <strain evidence="1 2">FHS-PPGT130</strain>
    </source>
</reference>
<comment type="caution">
    <text evidence="1">The sequence shown here is derived from an EMBL/GenBank/DDBJ whole genome shotgun (WGS) entry which is preliminary data.</text>
</comment>
<name>A0A3L7D7P1_GEOSE</name>
<accession>A0A3L7D7P1</accession>
<organism evidence="1 2">
    <name type="scientific">Geobacillus stearothermophilus</name>
    <name type="common">Bacillus stearothermophilus</name>
    <dbReference type="NCBI Taxonomy" id="1422"/>
    <lineage>
        <taxon>Bacteria</taxon>
        <taxon>Bacillati</taxon>
        <taxon>Bacillota</taxon>
        <taxon>Bacilli</taxon>
        <taxon>Bacillales</taxon>
        <taxon>Anoxybacillaceae</taxon>
        <taxon>Geobacillus</taxon>
    </lineage>
</organism>
<gene>
    <name evidence="1" type="ORF">D9548_15565</name>
</gene>
<dbReference type="Proteomes" id="UP000266922">
    <property type="component" value="Unassembled WGS sequence"/>
</dbReference>
<proteinExistence type="predicted"/>
<dbReference type="EMBL" id="RCTJ01000127">
    <property type="protein sequence ID" value="RLQ12820.1"/>
    <property type="molecule type" value="Genomic_DNA"/>
</dbReference>
<sequence length="61" mass="7117">FLQWFGLDTFTIQENSHFLYPLFSLCTPIFNDQVQLVVKSQIFRSPQGCSPFFSSFCSCLR</sequence>
<evidence type="ECO:0000313" key="2">
    <source>
        <dbReference type="Proteomes" id="UP000266922"/>
    </source>
</evidence>
<feature type="non-terminal residue" evidence="1">
    <location>
        <position position="1"/>
    </location>
</feature>
<protein>
    <submittedName>
        <fullName evidence="1">Uncharacterized protein</fullName>
    </submittedName>
</protein>